<evidence type="ECO:0000313" key="3">
    <source>
        <dbReference type="EMBL" id="KAG8073823.1"/>
    </source>
</evidence>
<sequence>MSKLLAVLALLLCATTVTTVAEAYNPVTLRGIWRALSLSREEDATPRAASSPSIPPAVPSPAPSSPRLPVPPAASPEPSESDRAASRVGTSGTCSSAPVTAEFCAGHTAVRPGLSVASAGEHDYYLRCSQPSCSRRSRGDQRSARSCSILGLLCYPQFPFSFF</sequence>
<reference evidence="3" key="2">
    <citation type="submission" date="2021-02" db="EMBL/GenBank/DDBJ databases">
        <authorList>
            <person name="Kimball J.A."/>
            <person name="Haas M.W."/>
            <person name="Macchietto M."/>
            <person name="Kono T."/>
            <person name="Duquette J."/>
            <person name="Shao M."/>
        </authorList>
    </citation>
    <scope>NUCLEOTIDE SEQUENCE</scope>
    <source>
        <tissue evidence="3">Fresh leaf tissue</tissue>
    </source>
</reference>
<comment type="caution">
    <text evidence="3">The sequence shown here is derived from an EMBL/GenBank/DDBJ whole genome shotgun (WGS) entry which is preliminary data.</text>
</comment>
<proteinExistence type="predicted"/>
<organism evidence="3 4">
    <name type="scientific">Zizania palustris</name>
    <name type="common">Northern wild rice</name>
    <dbReference type="NCBI Taxonomy" id="103762"/>
    <lineage>
        <taxon>Eukaryota</taxon>
        <taxon>Viridiplantae</taxon>
        <taxon>Streptophyta</taxon>
        <taxon>Embryophyta</taxon>
        <taxon>Tracheophyta</taxon>
        <taxon>Spermatophyta</taxon>
        <taxon>Magnoliopsida</taxon>
        <taxon>Liliopsida</taxon>
        <taxon>Poales</taxon>
        <taxon>Poaceae</taxon>
        <taxon>BOP clade</taxon>
        <taxon>Oryzoideae</taxon>
        <taxon>Oryzeae</taxon>
        <taxon>Zizaniinae</taxon>
        <taxon>Zizania</taxon>
    </lineage>
</organism>
<feature type="signal peptide" evidence="2">
    <location>
        <begin position="1"/>
        <end position="23"/>
    </location>
</feature>
<protein>
    <submittedName>
        <fullName evidence="3">Uncharacterized protein</fullName>
    </submittedName>
</protein>
<feature type="chain" id="PRO_5035239469" evidence="2">
    <location>
        <begin position="24"/>
        <end position="163"/>
    </location>
</feature>
<name>A0A8J5T543_ZIZPA</name>
<reference evidence="3" key="1">
    <citation type="journal article" date="2021" name="bioRxiv">
        <title>Whole Genome Assembly and Annotation of Northern Wild Rice, Zizania palustris L., Supports a Whole Genome Duplication in the Zizania Genus.</title>
        <authorList>
            <person name="Haas M."/>
            <person name="Kono T."/>
            <person name="Macchietto M."/>
            <person name="Millas R."/>
            <person name="McGilp L."/>
            <person name="Shao M."/>
            <person name="Duquette J."/>
            <person name="Hirsch C.N."/>
            <person name="Kimball J."/>
        </authorList>
    </citation>
    <scope>NUCLEOTIDE SEQUENCE</scope>
    <source>
        <tissue evidence="3">Fresh leaf tissue</tissue>
    </source>
</reference>
<keyword evidence="2" id="KW-0732">Signal</keyword>
<dbReference type="Proteomes" id="UP000729402">
    <property type="component" value="Unassembled WGS sequence"/>
</dbReference>
<dbReference type="EMBL" id="JAAALK010000283">
    <property type="protein sequence ID" value="KAG8073823.1"/>
    <property type="molecule type" value="Genomic_DNA"/>
</dbReference>
<accession>A0A8J5T543</accession>
<dbReference type="AlphaFoldDB" id="A0A8J5T543"/>
<gene>
    <name evidence="3" type="ORF">GUJ93_ZPchr0006g42754</name>
</gene>
<feature type="region of interest" description="Disordered" evidence="1">
    <location>
        <begin position="43"/>
        <end position="93"/>
    </location>
</feature>
<evidence type="ECO:0000256" key="1">
    <source>
        <dbReference type="SAM" id="MobiDB-lite"/>
    </source>
</evidence>
<keyword evidence="4" id="KW-1185">Reference proteome</keyword>
<feature type="compositionally biased region" description="Pro residues" evidence="1">
    <location>
        <begin position="53"/>
        <end position="75"/>
    </location>
</feature>
<evidence type="ECO:0000256" key="2">
    <source>
        <dbReference type="SAM" id="SignalP"/>
    </source>
</evidence>
<evidence type="ECO:0000313" key="4">
    <source>
        <dbReference type="Proteomes" id="UP000729402"/>
    </source>
</evidence>